<reference evidence="1" key="1">
    <citation type="submission" date="2023-05" db="EMBL/GenBank/DDBJ databases">
        <title>Nepenthes gracilis genome sequencing.</title>
        <authorList>
            <person name="Fukushima K."/>
        </authorList>
    </citation>
    <scope>NUCLEOTIDE SEQUENCE</scope>
    <source>
        <strain evidence="1">SING2019-196</strain>
    </source>
</reference>
<name>A0AAD3SI21_NEPGR</name>
<accession>A0AAD3SI21</accession>
<evidence type="ECO:0000313" key="2">
    <source>
        <dbReference type="Proteomes" id="UP001279734"/>
    </source>
</evidence>
<gene>
    <name evidence="1" type="ORF">Nepgr_012883</name>
</gene>
<sequence>MSASLKAQPFSPSVISQFALRSVMLELTPLSYLLELRTYTPNTPYEMNLNKVKSSLSYKTPFSALPWFLRVRSLIGFMTSPMPRRRHLPRL</sequence>
<proteinExistence type="predicted"/>
<organism evidence="1 2">
    <name type="scientific">Nepenthes gracilis</name>
    <name type="common">Slender pitcher plant</name>
    <dbReference type="NCBI Taxonomy" id="150966"/>
    <lineage>
        <taxon>Eukaryota</taxon>
        <taxon>Viridiplantae</taxon>
        <taxon>Streptophyta</taxon>
        <taxon>Embryophyta</taxon>
        <taxon>Tracheophyta</taxon>
        <taxon>Spermatophyta</taxon>
        <taxon>Magnoliopsida</taxon>
        <taxon>eudicotyledons</taxon>
        <taxon>Gunneridae</taxon>
        <taxon>Pentapetalae</taxon>
        <taxon>Caryophyllales</taxon>
        <taxon>Nepenthaceae</taxon>
        <taxon>Nepenthes</taxon>
    </lineage>
</organism>
<dbReference type="AlphaFoldDB" id="A0AAD3SI21"/>
<protein>
    <submittedName>
        <fullName evidence="1">Uncharacterized protein</fullName>
    </submittedName>
</protein>
<dbReference type="EMBL" id="BSYO01000010">
    <property type="protein sequence ID" value="GMH11042.1"/>
    <property type="molecule type" value="Genomic_DNA"/>
</dbReference>
<comment type="caution">
    <text evidence="1">The sequence shown here is derived from an EMBL/GenBank/DDBJ whole genome shotgun (WGS) entry which is preliminary data.</text>
</comment>
<evidence type="ECO:0000313" key="1">
    <source>
        <dbReference type="EMBL" id="GMH11042.1"/>
    </source>
</evidence>
<dbReference type="Proteomes" id="UP001279734">
    <property type="component" value="Unassembled WGS sequence"/>
</dbReference>
<keyword evidence="2" id="KW-1185">Reference proteome</keyword>